<protein>
    <recommendedName>
        <fullName evidence="3">Beta propeller domain protein</fullName>
    </recommendedName>
</protein>
<dbReference type="Pfam" id="PF09826">
    <property type="entry name" value="Beta_propel"/>
    <property type="match status" value="1"/>
</dbReference>
<proteinExistence type="predicted"/>
<dbReference type="InterPro" id="IPR011048">
    <property type="entry name" value="Haem_d1_sf"/>
</dbReference>
<dbReference type="Proteomes" id="UP000000641">
    <property type="component" value="Chromosome"/>
</dbReference>
<dbReference type="EnsemblBacteria" id="ABL78895">
    <property type="protein sequence ID" value="ABL78895"/>
    <property type="gene ID" value="Tpen_1498"/>
</dbReference>
<dbReference type="RefSeq" id="WP_011753160.1">
    <property type="nucleotide sequence ID" value="NC_008698.1"/>
</dbReference>
<evidence type="ECO:0000313" key="2">
    <source>
        <dbReference type="Proteomes" id="UP000000641"/>
    </source>
</evidence>
<organism evidence="1 2">
    <name type="scientific">Thermofilum pendens (strain DSM 2475 / Hrk 5)</name>
    <dbReference type="NCBI Taxonomy" id="368408"/>
    <lineage>
        <taxon>Archaea</taxon>
        <taxon>Thermoproteota</taxon>
        <taxon>Thermoprotei</taxon>
        <taxon>Thermofilales</taxon>
        <taxon>Thermofilaceae</taxon>
        <taxon>Thermofilum</taxon>
    </lineage>
</organism>
<dbReference type="KEGG" id="tpe:Tpen_1498"/>
<accession>A1S0B5</accession>
<keyword evidence="2" id="KW-1185">Reference proteome</keyword>
<dbReference type="eggNOG" id="arCOG02284">
    <property type="taxonomic scope" value="Archaea"/>
</dbReference>
<reference evidence="2" key="1">
    <citation type="journal article" date="2008" name="J. Bacteriol.">
        <title>Genome sequence of Thermofilum pendens reveals an exceptional loss of biosynthetic pathways without genome reduction.</title>
        <authorList>
            <person name="Anderson I."/>
            <person name="Rodriguez J."/>
            <person name="Susanti D."/>
            <person name="Porat I."/>
            <person name="Reich C."/>
            <person name="Ulrich L.E."/>
            <person name="Elkins J.G."/>
            <person name="Mavromatis K."/>
            <person name="Lykidis A."/>
            <person name="Kim E."/>
            <person name="Thompson L.S."/>
            <person name="Nolan M."/>
            <person name="Land M."/>
            <person name="Copeland A."/>
            <person name="Lapidus A."/>
            <person name="Lucas S."/>
            <person name="Detter C."/>
            <person name="Zhulin I.B."/>
            <person name="Olsen G.J."/>
            <person name="Whitman W."/>
            <person name="Mukhopadhyay B."/>
            <person name="Bristow J."/>
            <person name="Kyrpides N."/>
        </authorList>
    </citation>
    <scope>NUCLEOTIDE SEQUENCE [LARGE SCALE GENOMIC DNA]</scope>
    <source>
        <strain evidence="2">DSM 2475 / Hrk 5</strain>
    </source>
</reference>
<dbReference type="OrthoDB" id="28968at2157"/>
<evidence type="ECO:0008006" key="3">
    <source>
        <dbReference type="Google" id="ProtNLM"/>
    </source>
</evidence>
<dbReference type="HOGENOM" id="CLU_015706_0_0_2"/>
<dbReference type="EMBL" id="CP000505">
    <property type="protein sequence ID" value="ABL78895.1"/>
    <property type="molecule type" value="Genomic_DNA"/>
</dbReference>
<dbReference type="STRING" id="368408.Tpen_1498"/>
<name>A1S0B5_THEPD</name>
<evidence type="ECO:0000313" key="1">
    <source>
        <dbReference type="EMBL" id="ABL78895.1"/>
    </source>
</evidence>
<dbReference type="GeneID" id="4601407"/>
<dbReference type="AlphaFoldDB" id="A1S0B5"/>
<gene>
    <name evidence="1" type="ordered locus">Tpen_1498</name>
</gene>
<dbReference type="InterPro" id="IPR019198">
    <property type="entry name" value="Beta_propeller_containing"/>
</dbReference>
<sequence length="682" mass="72371">MDRRMLVAVVLLALIGALTPFALYVALGPRAAPTAETGARGQRLLEFYPLGGETFASLKEILDFAESRLKALETARAYTAGAVLPTEATRAATAEVSKTNVQVVGVDEPDIVKAGSGVIAVARGSEVYIVGIAERKVLGKISAGSQVFGLFLEGSRLAVITSTPLIRPLVVLPGAGSPPYLGGVANTTLLVYSIEDPSSPRLLYSSSVSGYPLGARMLGGVVYILTSAPLEVKLPLVDGEPIPPGSVAKIDPSASWYLVLLCMDLSTGKHSAYAFTSAPSSWIYMGENRLYVASYPSVYEEALKEFLEAVSKRLPGGVSGRVSGLAFQGLLGEALNALEDYLSSVSYDVARDILEKAAAEVPPIPDKTIFKVFAVSGLKVSYRGSVEVPGRVLDQFSMEELGGYFVVATTSGEWRVRASIAKTLITPPSPPSRNVTVEVCSGGSCREIVVPITVQPTSLRAGRPIVYVGVEPAADTSNNVFSVSLEDLKVKGNLTGLAPGERVYASRLVGSTMYLVTYRQVDPLFAVDLSDPSSPRVLGYVKAPGFSEYLHPVTGKLLLGVGFTDDRRLKVSLFDVSDPKAIREASTVTIAASSPVTSDHHAFSFDPSNGRAYIPVSLWYTGSGGVMVVEVKNGRLSFVKLLEHPGALRTVYTPDEVFTVSQASVNVYSSSTLEKVGEIPLD</sequence>
<dbReference type="SUPFAM" id="SSF51004">
    <property type="entry name" value="C-terminal (heme d1) domain of cytochrome cd1-nitrite reductase"/>
    <property type="match status" value="1"/>
</dbReference>